<reference evidence="1" key="1">
    <citation type="submission" date="2023-08" db="EMBL/GenBank/DDBJ databases">
        <authorList>
            <person name="Alioto T."/>
            <person name="Alioto T."/>
            <person name="Gomez Garrido J."/>
        </authorList>
    </citation>
    <scope>NUCLEOTIDE SEQUENCE</scope>
</reference>
<gene>
    <name evidence="1" type="ORF">OCTVUL_1B019645</name>
</gene>
<accession>A0AA36BQN6</accession>
<protein>
    <submittedName>
        <fullName evidence="1">Uncharacterized protein</fullName>
    </submittedName>
</protein>
<organism evidence="1 2">
    <name type="scientific">Octopus vulgaris</name>
    <name type="common">Common octopus</name>
    <dbReference type="NCBI Taxonomy" id="6645"/>
    <lineage>
        <taxon>Eukaryota</taxon>
        <taxon>Metazoa</taxon>
        <taxon>Spiralia</taxon>
        <taxon>Lophotrochozoa</taxon>
        <taxon>Mollusca</taxon>
        <taxon>Cephalopoda</taxon>
        <taxon>Coleoidea</taxon>
        <taxon>Octopodiformes</taxon>
        <taxon>Octopoda</taxon>
        <taxon>Incirrata</taxon>
        <taxon>Octopodidae</taxon>
        <taxon>Octopus</taxon>
    </lineage>
</organism>
<dbReference type="Proteomes" id="UP001162480">
    <property type="component" value="Chromosome 22"/>
</dbReference>
<sequence>MELSTGWCSCKEFRPLEVKGDFEPSGRRHLHHLVWQLVPRIRSPDGESSSPSIEMKSSQVELFRMTPQPTLWSRSEEQLFREVTLSAYDVVGENEVTTENEIMYMVLQCGHSQMTETKCTYMIIHTHTHTVIQTE</sequence>
<dbReference type="AlphaFoldDB" id="A0AA36BQN6"/>
<proteinExistence type="predicted"/>
<name>A0AA36BQN6_OCTVU</name>
<dbReference type="EMBL" id="OX597835">
    <property type="protein sequence ID" value="CAI9738798.1"/>
    <property type="molecule type" value="Genomic_DNA"/>
</dbReference>
<evidence type="ECO:0000313" key="1">
    <source>
        <dbReference type="EMBL" id="CAI9738798.1"/>
    </source>
</evidence>
<keyword evidence="2" id="KW-1185">Reference proteome</keyword>
<evidence type="ECO:0000313" key="2">
    <source>
        <dbReference type="Proteomes" id="UP001162480"/>
    </source>
</evidence>